<gene>
    <name evidence="2" type="ORF">INT44_007294</name>
</gene>
<dbReference type="GO" id="GO:0072344">
    <property type="term" value="P:rescue of stalled ribosome"/>
    <property type="evidence" value="ECO:0007669"/>
    <property type="project" value="TreeGrafter"/>
</dbReference>
<keyword evidence="3" id="KW-1185">Reference proteome</keyword>
<feature type="compositionally biased region" description="Low complexity" evidence="1">
    <location>
        <begin position="756"/>
        <end position="771"/>
    </location>
</feature>
<feature type="region of interest" description="Disordered" evidence="1">
    <location>
        <begin position="1"/>
        <end position="118"/>
    </location>
</feature>
<feature type="compositionally biased region" description="Basic residues" evidence="1">
    <location>
        <begin position="83"/>
        <end position="96"/>
    </location>
</feature>
<protein>
    <recommendedName>
        <fullName evidence="4">Transcription factor 25</fullName>
    </recommendedName>
</protein>
<dbReference type="PANTHER" id="PTHR22684">
    <property type="entry name" value="NULP1-RELATED"/>
    <property type="match status" value="1"/>
</dbReference>
<organism evidence="2 3">
    <name type="scientific">Umbelopsis vinacea</name>
    <dbReference type="NCBI Taxonomy" id="44442"/>
    <lineage>
        <taxon>Eukaryota</taxon>
        <taxon>Fungi</taxon>
        <taxon>Fungi incertae sedis</taxon>
        <taxon>Mucoromycota</taxon>
        <taxon>Mucoromycotina</taxon>
        <taxon>Umbelopsidomycetes</taxon>
        <taxon>Umbelopsidales</taxon>
        <taxon>Umbelopsidaceae</taxon>
        <taxon>Umbelopsis</taxon>
    </lineage>
</organism>
<feature type="region of interest" description="Disordered" evidence="1">
    <location>
        <begin position="750"/>
        <end position="771"/>
    </location>
</feature>
<feature type="compositionally biased region" description="Acidic residues" evidence="1">
    <location>
        <begin position="54"/>
        <end position="73"/>
    </location>
</feature>
<feature type="compositionally biased region" description="Polar residues" evidence="1">
    <location>
        <begin position="97"/>
        <end position="112"/>
    </location>
</feature>
<dbReference type="Pfam" id="PF04910">
    <property type="entry name" value="Tcf25"/>
    <property type="match status" value="1"/>
</dbReference>
<dbReference type="Proteomes" id="UP000612746">
    <property type="component" value="Unassembled WGS sequence"/>
</dbReference>
<dbReference type="GO" id="GO:1990116">
    <property type="term" value="P:ribosome-associated ubiquitin-dependent protein catabolic process"/>
    <property type="evidence" value="ECO:0007669"/>
    <property type="project" value="TreeGrafter"/>
</dbReference>
<dbReference type="AlphaFoldDB" id="A0A8H7UBC5"/>
<dbReference type="PANTHER" id="PTHR22684:SF0">
    <property type="entry name" value="RIBOSOME QUALITY CONTROL COMPLEX SUBUNIT TCF25"/>
    <property type="match status" value="1"/>
</dbReference>
<evidence type="ECO:0008006" key="4">
    <source>
        <dbReference type="Google" id="ProtNLM"/>
    </source>
</evidence>
<proteinExistence type="predicted"/>
<dbReference type="OrthoDB" id="205993at2759"/>
<evidence type="ECO:0000313" key="3">
    <source>
        <dbReference type="Proteomes" id="UP000612746"/>
    </source>
</evidence>
<feature type="compositionally biased region" description="Acidic residues" evidence="1">
    <location>
        <begin position="29"/>
        <end position="39"/>
    </location>
</feature>
<dbReference type="EMBL" id="JAEPRA010000013">
    <property type="protein sequence ID" value="KAG2176630.1"/>
    <property type="molecule type" value="Genomic_DNA"/>
</dbReference>
<dbReference type="GO" id="GO:1990112">
    <property type="term" value="C:RQC complex"/>
    <property type="evidence" value="ECO:0007669"/>
    <property type="project" value="TreeGrafter"/>
</dbReference>
<comment type="caution">
    <text evidence="2">The sequence shown here is derived from an EMBL/GenBank/DDBJ whole genome shotgun (WGS) entry which is preliminary data.</text>
</comment>
<reference evidence="2" key="1">
    <citation type="submission" date="2020-12" db="EMBL/GenBank/DDBJ databases">
        <title>Metabolic potential, ecology and presence of endohyphal bacteria is reflected in genomic diversity of Mucoromycotina.</title>
        <authorList>
            <person name="Muszewska A."/>
            <person name="Okrasinska A."/>
            <person name="Steczkiewicz K."/>
            <person name="Drgas O."/>
            <person name="Orlowska M."/>
            <person name="Perlinska-Lenart U."/>
            <person name="Aleksandrzak-Piekarczyk T."/>
            <person name="Szatraj K."/>
            <person name="Zielenkiewicz U."/>
            <person name="Pilsyk S."/>
            <person name="Malc E."/>
            <person name="Mieczkowski P."/>
            <person name="Kruszewska J.S."/>
            <person name="Biernat P."/>
            <person name="Pawlowska J."/>
        </authorList>
    </citation>
    <scope>NUCLEOTIDE SEQUENCE</scope>
    <source>
        <strain evidence="2">WA0000051536</strain>
    </source>
</reference>
<dbReference type="InterPro" id="IPR006994">
    <property type="entry name" value="TCF25/Rqc1"/>
</dbReference>
<evidence type="ECO:0000256" key="1">
    <source>
        <dbReference type="SAM" id="MobiDB-lite"/>
    </source>
</evidence>
<sequence>MSSRALRKLQKDQGLAHLAETLSSRSDENDVNDESDVETETATSSKPAKNLFDLLDEGNDEEEVENEQEEEEPLQPVAAASSSKKKNKKKKGKKLQKVQNVDSQLSSPATPSKKSDVGEMTLEELDQLLQNETKGYAGAGPTQSAISTNAAADLRQSLSVETKYLDADAEMKRMFGSKVVNKEMRERSHGRVLKKTRLATPKVDWSPYSQQGLSMKIMDSQAGRWHITCITEFCYVQSESYQDAQLEFLECVESHDPNNIVLLNRYYPYHIDCLVQISEIAKHGGDWTVAGECIGMKRYEKALYACERAFHPNFNISSGCVRLSYKYEENRSFFLAIHRHIQFLSRRGCWRTAFEFNKLLLSLDPVADPLCASLSIDFYALKCNEHEYFLKLMAALRDTSSSGASEPTLPNFAFSQAYSMFKLENKKKKSDEDANLTSESSRCLQKAILTYPMIVLGLAEKCGQTDSIITNHPLMSLTETSSPYLNLLIQLFVQRNFTLWKEPEVIAWLFENTHTALARFDAHATKPDVEVQAGLDVRTKAAVFFPIDVDKDPHHGIPLSVSRHILISDIERLLAFIPDEVKQRSHHMHDPLPPLDSVSPYNDVDTAEGRDRNRTRRVLQPGARGNLVNMLNNLLGGAGGRRLGQDANQRLREMIGMLEQQQMPEIVQDRFPGAFPEDDSGIATPVEGYEHIEDAGVATPDPAGNNGGFNLTTLRNTLNRYLYAQETGEDIADMDEALSDDDIALQMALQETFENGEQSTEESGQGSSSGQ</sequence>
<feature type="region of interest" description="Disordered" evidence="1">
    <location>
        <begin position="585"/>
        <end position="612"/>
    </location>
</feature>
<evidence type="ECO:0000313" key="2">
    <source>
        <dbReference type="EMBL" id="KAG2176630.1"/>
    </source>
</evidence>
<accession>A0A8H7UBC5</accession>
<name>A0A8H7UBC5_9FUNG</name>